<comment type="caution">
    <text evidence="1">The sequence shown here is derived from an EMBL/GenBank/DDBJ whole genome shotgun (WGS) entry which is preliminary data.</text>
</comment>
<proteinExistence type="predicted"/>
<reference evidence="1" key="1">
    <citation type="submission" date="2014-01" db="EMBL/GenBank/DDBJ databases">
        <title>The genome of the white-rot fungus Pycnoporus cinnabarinus: a basidiomycete model with a versatile arsenal for lignocellulosic biomass breakdown.</title>
        <authorList>
            <person name="Levasseur A."/>
            <person name="Lomascolo A."/>
            <person name="Ruiz-Duenas F.J."/>
            <person name="Uzan E."/>
            <person name="Piumi F."/>
            <person name="Kues U."/>
            <person name="Ram A.F.J."/>
            <person name="Murat C."/>
            <person name="Haon M."/>
            <person name="Benoit I."/>
            <person name="Arfi Y."/>
            <person name="Chevret D."/>
            <person name="Drula E."/>
            <person name="Kwon M.J."/>
            <person name="Gouret P."/>
            <person name="Lesage-Meessen L."/>
            <person name="Lombard V."/>
            <person name="Mariette J."/>
            <person name="Noirot C."/>
            <person name="Park J."/>
            <person name="Patyshakuliyeva A."/>
            <person name="Wieneger R.A.B."/>
            <person name="Wosten H.A.B."/>
            <person name="Martin F."/>
            <person name="Coutinho P.M."/>
            <person name="de Vries R."/>
            <person name="Martinez A.T."/>
            <person name="Klopp C."/>
            <person name="Pontarotti P."/>
            <person name="Henrissat B."/>
            <person name="Record E."/>
        </authorList>
    </citation>
    <scope>NUCLEOTIDE SEQUENCE [LARGE SCALE GENOMIC DNA]</scope>
    <source>
        <strain evidence="1">BRFM137</strain>
    </source>
</reference>
<accession>A0A060SK33</accession>
<name>A0A060SK33_PYCCI</name>
<sequence length="96" mass="10762">MPTYSKASSLSTAEHLNQAEVMNPDRFPIMHATVNHEVADDLNKLEEVALYPRKHAKVFSDEQELILDRILQTPCHDKTEAHPDAIPTYAVGVNPV</sequence>
<gene>
    <name evidence="1" type="ORF">BN946_scf184985.g13</name>
</gene>
<dbReference type="Proteomes" id="UP000029665">
    <property type="component" value="Unassembled WGS sequence"/>
</dbReference>
<evidence type="ECO:0000313" key="1">
    <source>
        <dbReference type="EMBL" id="CDO72594.1"/>
    </source>
</evidence>
<dbReference type="AlphaFoldDB" id="A0A060SK33"/>
<dbReference type="EMBL" id="CCBP010000115">
    <property type="protein sequence ID" value="CDO72594.1"/>
    <property type="molecule type" value="Genomic_DNA"/>
</dbReference>
<protein>
    <submittedName>
        <fullName evidence="1">Uncharacterized protein</fullName>
    </submittedName>
</protein>
<keyword evidence="2" id="KW-1185">Reference proteome</keyword>
<evidence type="ECO:0000313" key="2">
    <source>
        <dbReference type="Proteomes" id="UP000029665"/>
    </source>
</evidence>
<dbReference type="HOGENOM" id="CLU_2360800_0_0_1"/>
<organism evidence="1 2">
    <name type="scientific">Pycnoporus cinnabarinus</name>
    <name type="common">Cinnabar-red polypore</name>
    <name type="synonym">Trametes cinnabarina</name>
    <dbReference type="NCBI Taxonomy" id="5643"/>
    <lineage>
        <taxon>Eukaryota</taxon>
        <taxon>Fungi</taxon>
        <taxon>Dikarya</taxon>
        <taxon>Basidiomycota</taxon>
        <taxon>Agaricomycotina</taxon>
        <taxon>Agaricomycetes</taxon>
        <taxon>Polyporales</taxon>
        <taxon>Polyporaceae</taxon>
        <taxon>Trametes</taxon>
    </lineage>
</organism>